<feature type="non-terminal residue" evidence="1">
    <location>
        <position position="65"/>
    </location>
</feature>
<accession>A0A383AYW8</accession>
<reference evidence="1" key="1">
    <citation type="submission" date="2018-05" db="EMBL/GenBank/DDBJ databases">
        <authorList>
            <person name="Lanie J.A."/>
            <person name="Ng W.-L."/>
            <person name="Kazmierczak K.M."/>
            <person name="Andrzejewski T.M."/>
            <person name="Davidsen T.M."/>
            <person name="Wayne K.J."/>
            <person name="Tettelin H."/>
            <person name="Glass J.I."/>
            <person name="Rusch D."/>
            <person name="Podicherti R."/>
            <person name="Tsui H.-C.T."/>
            <person name="Winkler M.E."/>
        </authorList>
    </citation>
    <scope>NUCLEOTIDE SEQUENCE</scope>
</reference>
<evidence type="ECO:0008006" key="2">
    <source>
        <dbReference type="Google" id="ProtNLM"/>
    </source>
</evidence>
<gene>
    <name evidence="1" type="ORF">METZ01_LOCUS465192</name>
</gene>
<dbReference type="EMBL" id="UINC01195666">
    <property type="protein sequence ID" value="SVE12338.1"/>
    <property type="molecule type" value="Genomic_DNA"/>
</dbReference>
<name>A0A383AYW8_9ZZZZ</name>
<evidence type="ECO:0000313" key="1">
    <source>
        <dbReference type="EMBL" id="SVE12338.1"/>
    </source>
</evidence>
<organism evidence="1">
    <name type="scientific">marine metagenome</name>
    <dbReference type="NCBI Taxonomy" id="408172"/>
    <lineage>
        <taxon>unclassified sequences</taxon>
        <taxon>metagenomes</taxon>
        <taxon>ecological metagenomes</taxon>
    </lineage>
</organism>
<dbReference type="AlphaFoldDB" id="A0A383AYW8"/>
<sequence length="65" mass="6796">MHIVLNSKFFAELSPEALADKVAGLGYDGVDLCVREGHPVDPDNVGHVLPAAVVSLRNAGLSCPL</sequence>
<protein>
    <recommendedName>
        <fullName evidence="2">Xylose isomerase-like TIM barrel domain-containing protein</fullName>
    </recommendedName>
</protein>
<proteinExistence type="predicted"/>